<gene>
    <name evidence="5" type="ORF">CEPIT_LOCUS9402</name>
</gene>
<dbReference type="InterPro" id="IPR012337">
    <property type="entry name" value="RNaseH-like_sf"/>
</dbReference>
<dbReference type="AlphaFoldDB" id="A0AAV0CU48"/>
<dbReference type="CDD" id="cd09272">
    <property type="entry name" value="RNase_HI_RT_Ty1"/>
    <property type="match status" value="1"/>
</dbReference>
<sequence>MVKVSKQVLLHGILGEDGLYKFPCIPLGSSSTAAVTSQAYSVSRNNSMSPFSLLSACNKSQSCNLSDSCNVWHLRLGHPHPEALKSVLQLCNVSVSNKNNLQFCSACCLGKAHRLPAYSSNTVYHKPFELIFTDLWGPAPVISFDGYTYYIAFIDAHTRYTWIYFLKNKSDALPAFQNFYNLVLNQFSTSIKSLQSDWGGEFRSFTNFLSQKGITHRIICPHTHHQNGVVERKHRTIVEKGLSLLAHSSLPFKFWDAAFATSVHLINRTPSKSISNSSPYYQLFGSVPDYSFLRVFGCSCYPFLRPYNKHKMDFHSEECIFIGYSSQHKGYKCLSKSGRIYISKDVTFHESKFPYPTLFPSNQPTNIKVSTPNSAILTILHPHSSNSQPDTSQPNTSHSHVHSPPTNNISTHSNTDSTPTNNSDPSSVPSISAIPSQQDHISSSTSTSSSSTPHQLTNTHPMQTRAKSGIIKPRLNPTLLLAHIEPKSVKQALSSPQWFSAMQDEYNALIANGTWSLVPLPPDKHAIGCKWVFRVKENSDGSLNKFKARLVAKGFHQRFGFDFTETFSPVVKPVTIRVLLTLAVSHKWTVQQLDVNNAFLNGTLDEEVYMVQPPGFQAQDPSLVCKLHKSLYGLKQAPRAWFHKLTSVLYTAGFQQSKCDPSLLFFMSPGIQIYILIYVDDILVIGNDSYAIQNLIQKLHSSFSLKHLGDIDFFLGIEVRKLGDGSLHLSQTKYVRDLLYQTGMLDSKGVKTPMISSCKLTNTGSPCLPDPSTYRSVVGTLQYATLTRPEISYAVNKVCQFMAAPLQEHWKAVKHILRYLSGTITHGIIIKPLPLNTMALPISAYCDADWASDPVDRRSTSGSCIFFGSNIISWWSKKQQKVARSSAEAEYRSLADTAAEVLWVQSLLQELQVPFS</sequence>
<dbReference type="Pfam" id="PF00665">
    <property type="entry name" value="rve"/>
    <property type="match status" value="1"/>
</dbReference>
<keyword evidence="1" id="KW-0479">Metal-binding</keyword>
<dbReference type="GO" id="GO:0046872">
    <property type="term" value="F:metal ion binding"/>
    <property type="evidence" value="ECO:0007669"/>
    <property type="project" value="UniProtKB-KW"/>
</dbReference>
<evidence type="ECO:0000259" key="4">
    <source>
        <dbReference type="PROSITE" id="PS50994"/>
    </source>
</evidence>
<comment type="caution">
    <text evidence="5">The sequence shown here is derived from an EMBL/GenBank/DDBJ whole genome shotgun (WGS) entry which is preliminary data.</text>
</comment>
<feature type="compositionally biased region" description="Polar residues" evidence="3">
    <location>
        <begin position="383"/>
        <end position="422"/>
    </location>
</feature>
<proteinExistence type="predicted"/>
<feature type="compositionally biased region" description="Low complexity" evidence="3">
    <location>
        <begin position="423"/>
        <end position="452"/>
    </location>
</feature>
<dbReference type="Gene3D" id="3.30.420.10">
    <property type="entry name" value="Ribonuclease H-like superfamily/Ribonuclease H"/>
    <property type="match status" value="1"/>
</dbReference>
<evidence type="ECO:0000313" key="5">
    <source>
        <dbReference type="EMBL" id="CAH9085601.1"/>
    </source>
</evidence>
<dbReference type="InterPro" id="IPR001584">
    <property type="entry name" value="Integrase_cat-core"/>
</dbReference>
<feature type="non-terminal residue" evidence="5">
    <location>
        <position position="916"/>
    </location>
</feature>
<dbReference type="PROSITE" id="PS50994">
    <property type="entry name" value="INTEGRASE"/>
    <property type="match status" value="1"/>
</dbReference>
<dbReference type="EMBL" id="CAMAPF010000051">
    <property type="protein sequence ID" value="CAH9085601.1"/>
    <property type="molecule type" value="Genomic_DNA"/>
</dbReference>
<protein>
    <recommendedName>
        <fullName evidence="4">Integrase catalytic domain-containing protein</fullName>
    </recommendedName>
</protein>
<accession>A0AAV0CU48</accession>
<dbReference type="InterPro" id="IPR043502">
    <property type="entry name" value="DNA/RNA_pol_sf"/>
</dbReference>
<name>A0AAV0CU48_9ASTE</name>
<dbReference type="PANTHER" id="PTHR42648:SF26">
    <property type="entry name" value="INTEGRASE CATALYTIC DOMAIN-CONTAINING PROTEIN"/>
    <property type="match status" value="1"/>
</dbReference>
<evidence type="ECO:0000256" key="2">
    <source>
        <dbReference type="ARBA" id="ARBA00022801"/>
    </source>
</evidence>
<dbReference type="InterPro" id="IPR057670">
    <property type="entry name" value="SH3_retrovirus"/>
</dbReference>
<dbReference type="SUPFAM" id="SSF56672">
    <property type="entry name" value="DNA/RNA polymerases"/>
    <property type="match status" value="1"/>
</dbReference>
<feature type="compositionally biased region" description="Polar residues" evidence="3">
    <location>
        <begin position="453"/>
        <end position="466"/>
    </location>
</feature>
<dbReference type="InterPro" id="IPR013103">
    <property type="entry name" value="RVT_2"/>
</dbReference>
<dbReference type="GO" id="GO:0016787">
    <property type="term" value="F:hydrolase activity"/>
    <property type="evidence" value="ECO:0007669"/>
    <property type="project" value="UniProtKB-KW"/>
</dbReference>
<dbReference type="GO" id="GO:0015074">
    <property type="term" value="P:DNA integration"/>
    <property type="evidence" value="ECO:0007669"/>
    <property type="project" value="InterPro"/>
</dbReference>
<dbReference type="GO" id="GO:0003676">
    <property type="term" value="F:nucleic acid binding"/>
    <property type="evidence" value="ECO:0007669"/>
    <property type="project" value="InterPro"/>
</dbReference>
<dbReference type="Pfam" id="PF07727">
    <property type="entry name" value="RVT_2"/>
    <property type="match status" value="1"/>
</dbReference>
<keyword evidence="2" id="KW-0378">Hydrolase</keyword>
<keyword evidence="6" id="KW-1185">Reference proteome</keyword>
<evidence type="ECO:0000313" key="6">
    <source>
        <dbReference type="Proteomes" id="UP001152523"/>
    </source>
</evidence>
<dbReference type="Pfam" id="PF13976">
    <property type="entry name" value="gag_pre-integrs"/>
    <property type="match status" value="1"/>
</dbReference>
<dbReference type="InterPro" id="IPR036397">
    <property type="entry name" value="RNaseH_sf"/>
</dbReference>
<organism evidence="5 6">
    <name type="scientific">Cuscuta epithymum</name>
    <dbReference type="NCBI Taxonomy" id="186058"/>
    <lineage>
        <taxon>Eukaryota</taxon>
        <taxon>Viridiplantae</taxon>
        <taxon>Streptophyta</taxon>
        <taxon>Embryophyta</taxon>
        <taxon>Tracheophyta</taxon>
        <taxon>Spermatophyta</taxon>
        <taxon>Magnoliopsida</taxon>
        <taxon>eudicotyledons</taxon>
        <taxon>Gunneridae</taxon>
        <taxon>Pentapetalae</taxon>
        <taxon>asterids</taxon>
        <taxon>lamiids</taxon>
        <taxon>Solanales</taxon>
        <taxon>Convolvulaceae</taxon>
        <taxon>Cuscuteae</taxon>
        <taxon>Cuscuta</taxon>
        <taxon>Cuscuta subgen. Cuscuta</taxon>
    </lineage>
</organism>
<evidence type="ECO:0000256" key="3">
    <source>
        <dbReference type="SAM" id="MobiDB-lite"/>
    </source>
</evidence>
<feature type="region of interest" description="Disordered" evidence="3">
    <location>
        <begin position="381"/>
        <end position="471"/>
    </location>
</feature>
<dbReference type="PANTHER" id="PTHR42648">
    <property type="entry name" value="TRANSPOSASE, PUTATIVE-RELATED"/>
    <property type="match status" value="1"/>
</dbReference>
<evidence type="ECO:0000256" key="1">
    <source>
        <dbReference type="ARBA" id="ARBA00022723"/>
    </source>
</evidence>
<dbReference type="InterPro" id="IPR025724">
    <property type="entry name" value="GAG-pre-integrase_dom"/>
</dbReference>
<reference evidence="5" key="1">
    <citation type="submission" date="2022-07" db="EMBL/GenBank/DDBJ databases">
        <authorList>
            <person name="Macas J."/>
            <person name="Novak P."/>
            <person name="Neumann P."/>
        </authorList>
    </citation>
    <scope>NUCLEOTIDE SEQUENCE</scope>
</reference>
<feature type="domain" description="Integrase catalytic" evidence="4">
    <location>
        <begin position="123"/>
        <end position="287"/>
    </location>
</feature>
<dbReference type="Proteomes" id="UP001152523">
    <property type="component" value="Unassembled WGS sequence"/>
</dbReference>
<dbReference type="Pfam" id="PF25597">
    <property type="entry name" value="SH3_retrovirus"/>
    <property type="match status" value="1"/>
</dbReference>
<dbReference type="InterPro" id="IPR039537">
    <property type="entry name" value="Retrotran_Ty1/copia-like"/>
</dbReference>
<dbReference type="SUPFAM" id="SSF53098">
    <property type="entry name" value="Ribonuclease H-like"/>
    <property type="match status" value="1"/>
</dbReference>